<dbReference type="PANTHER" id="PTHR21240">
    <property type="entry name" value="2-AMINO-3-CARBOXYLMUCONATE-6-SEMIALDEHYDE DECARBOXYLASE"/>
    <property type="match status" value="1"/>
</dbReference>
<dbReference type="EMBL" id="JAPTHD010000006">
    <property type="protein sequence ID" value="MDV5824842.1"/>
    <property type="molecule type" value="Genomic_DNA"/>
</dbReference>
<dbReference type="Gene3D" id="3.20.20.140">
    <property type="entry name" value="Metal-dependent hydrolases"/>
    <property type="match status" value="1"/>
</dbReference>
<proteinExistence type="predicted"/>
<evidence type="ECO:0000313" key="4">
    <source>
        <dbReference type="Proteomes" id="UP001185984"/>
    </source>
</evidence>
<dbReference type="InterPro" id="IPR032466">
    <property type="entry name" value="Metal_Hydrolase"/>
</dbReference>
<accession>A0ABU3ZZ80</accession>
<keyword evidence="1" id="KW-0456">Lyase</keyword>
<sequence>MTYANGRIINDADSHTMETQDWLAPYLEGEYKEKYTGVYSKREGGERITKMIDAAMARKHDPDARAKAAAHIIDGDKGWLGYGGFDKDERVEALDWLGFQSQLIFPTFGLAAIGRAQSTDQAYAAARALNLAQIDFCSADSRMVAVAYTPLDEPERALEEARFAHAKGAGSVMFSASPAGGRSPGHPDYDPFWQYLEDNRLPFMLHIGPGTRKPPEAYMNNGRARAADIHGGGENLRFPDFMTLWYAPQEFLTAMVYDGVFERFPNLRGGVIECGAGWVPEFLRMLDHGYASFSKSDVYLQAMGMKPSDQIRRAVRFTPFPKEDVGRMIRDAGPELFMFSSDYPHPEGTRDPIGLFEASLEGIDEPVKDMFYRTNYDHMMYRSSEAVAVAAE</sequence>
<dbReference type="InterPro" id="IPR006680">
    <property type="entry name" value="Amidohydro-rel"/>
</dbReference>
<keyword evidence="4" id="KW-1185">Reference proteome</keyword>
<dbReference type="Pfam" id="PF04909">
    <property type="entry name" value="Amidohydro_2"/>
    <property type="match status" value="1"/>
</dbReference>
<comment type="caution">
    <text evidence="3">The sequence shown here is derived from an EMBL/GenBank/DDBJ whole genome shotgun (WGS) entry which is preliminary data.</text>
</comment>
<evidence type="ECO:0000259" key="2">
    <source>
        <dbReference type="Pfam" id="PF04909"/>
    </source>
</evidence>
<evidence type="ECO:0000256" key="1">
    <source>
        <dbReference type="ARBA" id="ARBA00023239"/>
    </source>
</evidence>
<dbReference type="RefSeq" id="WP_317517488.1">
    <property type="nucleotide sequence ID" value="NZ_JAPTHD010000006.1"/>
</dbReference>
<feature type="domain" description="Amidohydrolase-related" evidence="2">
    <location>
        <begin position="71"/>
        <end position="375"/>
    </location>
</feature>
<dbReference type="PANTHER" id="PTHR21240:SF28">
    <property type="entry name" value="ISO-OROTATE DECARBOXYLASE (EUROFUNG)"/>
    <property type="match status" value="1"/>
</dbReference>
<dbReference type="InterPro" id="IPR032465">
    <property type="entry name" value="ACMSD"/>
</dbReference>
<dbReference type="SUPFAM" id="SSF51556">
    <property type="entry name" value="Metallo-dependent hydrolases"/>
    <property type="match status" value="1"/>
</dbReference>
<organism evidence="3 4">
    <name type="scientific">Sphingobium naphthae</name>
    <dbReference type="NCBI Taxonomy" id="1886786"/>
    <lineage>
        <taxon>Bacteria</taxon>
        <taxon>Pseudomonadati</taxon>
        <taxon>Pseudomonadota</taxon>
        <taxon>Alphaproteobacteria</taxon>
        <taxon>Sphingomonadales</taxon>
        <taxon>Sphingomonadaceae</taxon>
        <taxon>Sphingobium</taxon>
    </lineage>
</organism>
<dbReference type="Proteomes" id="UP001185984">
    <property type="component" value="Unassembled WGS sequence"/>
</dbReference>
<name>A0ABU3ZZ80_9SPHN</name>
<evidence type="ECO:0000313" key="3">
    <source>
        <dbReference type="EMBL" id="MDV5824842.1"/>
    </source>
</evidence>
<gene>
    <name evidence="3" type="ORF">O0R41_14645</name>
</gene>
<reference evidence="4" key="1">
    <citation type="journal article" date="2022" name="J Environ Chem Eng">
        <title>Biodegradation of petroleum oil using a constructed nonpathogenic and heavy metal-tolerant bacterial consortium isolated from marine sponges.</title>
        <authorList>
            <person name="Dechsakulwatana C."/>
            <person name="Rungsihiranrut A."/>
            <person name="Muangchinda C."/>
            <person name="Ningthoujam R."/>
            <person name="Klankeo P."/>
            <person name="Pinyakong O."/>
        </authorList>
    </citation>
    <scope>NUCLEOTIDE SEQUENCE [LARGE SCALE GENOMIC DNA]</scope>
    <source>
        <strain evidence="4">MO2-4</strain>
    </source>
</reference>
<protein>
    <submittedName>
        <fullName evidence="3">Amidohydrolase family protein</fullName>
    </submittedName>
</protein>